<dbReference type="GO" id="GO:0016603">
    <property type="term" value="F:glutaminyl-peptide cyclotransferase activity"/>
    <property type="evidence" value="ECO:0007669"/>
    <property type="project" value="TreeGrafter"/>
</dbReference>
<feature type="domain" description="Peptidase M28" evidence="3">
    <location>
        <begin position="100"/>
        <end position="304"/>
    </location>
</feature>
<dbReference type="EMBL" id="UINC01003973">
    <property type="protein sequence ID" value="SVA10771.1"/>
    <property type="molecule type" value="Genomic_DNA"/>
</dbReference>
<dbReference type="AlphaFoldDB" id="A0A381T5D1"/>
<evidence type="ECO:0000256" key="1">
    <source>
        <dbReference type="ARBA" id="ARBA00022679"/>
    </source>
</evidence>
<keyword evidence="1" id="KW-0808">Transferase</keyword>
<sequence length="308" mass="34971">MKRSFLKNLSVLILGVCLVLVKTGTSEAIYGEKYSQIIWSYLEKLCALGPRNPGSKGYLRTIELIRRVGEKYANRVVEKPFWVQVSEKEKVRMVNLELQFKGTEGGAPIIIGSHFDTRPFADQEIELEKKNRPILGANDGGSSTAVLLGLAHFLFQHPAPRPIHLVFFDGEDYGTNGSGLNLLGSTHYAQSLLETDRRSWPYWVLILDMIGDKDLQIFKETYSLKGSGRFLDQIYSIAEKQKVSSFKPQSKFTILDDHYPFYKMGIPATVLIDFDYPYWHTQEDTLDKCSPESMFSVFSVVIETISSF</sequence>
<dbReference type="Pfam" id="PF04389">
    <property type="entry name" value="Peptidase_M28"/>
    <property type="match status" value="1"/>
</dbReference>
<proteinExistence type="predicted"/>
<organism evidence="4">
    <name type="scientific">marine metagenome</name>
    <dbReference type="NCBI Taxonomy" id="408172"/>
    <lineage>
        <taxon>unclassified sequences</taxon>
        <taxon>metagenomes</taxon>
        <taxon>ecological metagenomes</taxon>
    </lineage>
</organism>
<feature type="non-terminal residue" evidence="4">
    <location>
        <position position="308"/>
    </location>
</feature>
<dbReference type="Gene3D" id="3.40.630.10">
    <property type="entry name" value="Zn peptidases"/>
    <property type="match status" value="1"/>
</dbReference>
<accession>A0A381T5D1</accession>
<keyword evidence="2" id="KW-0012">Acyltransferase</keyword>
<evidence type="ECO:0000313" key="4">
    <source>
        <dbReference type="EMBL" id="SVA10771.1"/>
    </source>
</evidence>
<evidence type="ECO:0000256" key="2">
    <source>
        <dbReference type="ARBA" id="ARBA00023315"/>
    </source>
</evidence>
<dbReference type="PANTHER" id="PTHR12283:SF6">
    <property type="entry name" value="GLUTAMINYL-PEPTIDE CYCLOTRANSFERASE-RELATED"/>
    <property type="match status" value="1"/>
</dbReference>
<dbReference type="PANTHER" id="PTHR12283">
    <property type="entry name" value="GLUTAMINYL-PEPTIDE CYCLOTRANSFERASE"/>
    <property type="match status" value="1"/>
</dbReference>
<protein>
    <recommendedName>
        <fullName evidence="3">Peptidase M28 domain-containing protein</fullName>
    </recommendedName>
</protein>
<gene>
    <name evidence="4" type="ORF">METZ01_LOCUS63625</name>
</gene>
<evidence type="ECO:0000259" key="3">
    <source>
        <dbReference type="Pfam" id="PF04389"/>
    </source>
</evidence>
<name>A0A381T5D1_9ZZZZ</name>
<feature type="non-terminal residue" evidence="4">
    <location>
        <position position="1"/>
    </location>
</feature>
<dbReference type="InterPro" id="IPR040234">
    <property type="entry name" value="QC/QCL"/>
</dbReference>
<dbReference type="GO" id="GO:0008270">
    <property type="term" value="F:zinc ion binding"/>
    <property type="evidence" value="ECO:0007669"/>
    <property type="project" value="TreeGrafter"/>
</dbReference>
<dbReference type="SUPFAM" id="SSF53187">
    <property type="entry name" value="Zn-dependent exopeptidases"/>
    <property type="match status" value="1"/>
</dbReference>
<reference evidence="4" key="1">
    <citation type="submission" date="2018-05" db="EMBL/GenBank/DDBJ databases">
        <authorList>
            <person name="Lanie J.A."/>
            <person name="Ng W.-L."/>
            <person name="Kazmierczak K.M."/>
            <person name="Andrzejewski T.M."/>
            <person name="Davidsen T.M."/>
            <person name="Wayne K.J."/>
            <person name="Tettelin H."/>
            <person name="Glass J.I."/>
            <person name="Rusch D."/>
            <person name="Podicherti R."/>
            <person name="Tsui H.-C.T."/>
            <person name="Winkler M.E."/>
        </authorList>
    </citation>
    <scope>NUCLEOTIDE SEQUENCE</scope>
</reference>
<dbReference type="InterPro" id="IPR007484">
    <property type="entry name" value="Peptidase_M28"/>
</dbReference>